<keyword evidence="4" id="KW-1185">Reference proteome</keyword>
<dbReference type="Gene3D" id="1.10.10.1110">
    <property type="entry name" value="Methyltransferase PG1098, N-terminal domain"/>
    <property type="match status" value="1"/>
</dbReference>
<keyword evidence="3" id="KW-0489">Methyltransferase</keyword>
<dbReference type="InterPro" id="IPR054168">
    <property type="entry name" value="PG_1098_Fer"/>
</dbReference>
<dbReference type="RefSeq" id="WP_311427953.1">
    <property type="nucleotide sequence ID" value="NZ_JAVRIA010000006.1"/>
</dbReference>
<feature type="domain" description="THUMP-like" evidence="1">
    <location>
        <begin position="322"/>
        <end position="391"/>
    </location>
</feature>
<evidence type="ECO:0000313" key="3">
    <source>
        <dbReference type="EMBL" id="MDT0559187.1"/>
    </source>
</evidence>
<dbReference type="CDD" id="cd02440">
    <property type="entry name" value="AdoMet_MTases"/>
    <property type="match status" value="1"/>
</dbReference>
<dbReference type="InterPro" id="IPR029063">
    <property type="entry name" value="SAM-dependent_MTases_sf"/>
</dbReference>
<name>A0ABU2YMZ3_9FLAO</name>
<dbReference type="GO" id="GO:0008168">
    <property type="term" value="F:methyltransferase activity"/>
    <property type="evidence" value="ECO:0007669"/>
    <property type="project" value="UniProtKB-KW"/>
</dbReference>
<dbReference type="InterPro" id="IPR041497">
    <property type="entry name" value="Thump-like"/>
</dbReference>
<keyword evidence="3" id="KW-0808">Transferase</keyword>
<protein>
    <submittedName>
        <fullName evidence="3">Class I SAM-dependent methyltransferase</fullName>
        <ecNumber evidence="3">2.1.1.-</ecNumber>
    </submittedName>
</protein>
<dbReference type="Pfam" id="PF22013">
    <property type="entry name" value="PG_1098_Fer"/>
    <property type="match status" value="1"/>
</dbReference>
<evidence type="ECO:0000313" key="4">
    <source>
        <dbReference type="Proteomes" id="UP001259492"/>
    </source>
</evidence>
<dbReference type="Gene3D" id="3.40.50.150">
    <property type="entry name" value="Vaccinia Virus protein VP39"/>
    <property type="match status" value="1"/>
</dbReference>
<dbReference type="SUPFAM" id="SSF53335">
    <property type="entry name" value="S-adenosyl-L-methionine-dependent methyltransferases"/>
    <property type="match status" value="1"/>
</dbReference>
<evidence type="ECO:0000259" key="2">
    <source>
        <dbReference type="Pfam" id="PF22013"/>
    </source>
</evidence>
<proteinExistence type="predicted"/>
<gene>
    <name evidence="3" type="ORF">RM697_11030</name>
</gene>
<sequence length="393" mass="45265">MNSALLHKEVQNFIDDNLNSDITKLLLKGTKFKNVSTKAVVTQIEAKKRCQKKLPTWFNTANIYYPDKLNIEQTSSEATAEYKSKITSGQSIIDLTGGFGVDSYHFSKRFKQVTHCEINTELSAIAKYNFEVLNRQNVTCIPKNGLDYLQEENRKFDYMYIDPSRRHDKKGKVFFLSDCLPNVPEHLDTLFKYTDSLLIKTSPLLDLSIGIKELRTVAEIHIVAVNNEVKELLWVLKKEVKTGILIKTINITSGVPQLFNFEFKDEKKAQAEFAEPQLFLYEPNVSILKAGAFKAIGLKYNLEKLHPHTHLYTSNTLINFPGRRFKIDKVLPFNKKRLKYEKMSMVNIATRNFPESVAVLKKRFHFKDGGKIYLFFTTNIKDERIVVVCSKAE</sequence>
<dbReference type="GO" id="GO:0032259">
    <property type="term" value="P:methylation"/>
    <property type="evidence" value="ECO:0007669"/>
    <property type="project" value="UniProtKB-KW"/>
</dbReference>
<reference evidence="3 4" key="1">
    <citation type="submission" date="2023-09" db="EMBL/GenBank/DDBJ databases">
        <authorList>
            <person name="Rey-Velasco X."/>
        </authorList>
    </citation>
    <scope>NUCLEOTIDE SEQUENCE [LARGE SCALE GENOMIC DNA]</scope>
    <source>
        <strain evidence="3 4">W332</strain>
    </source>
</reference>
<comment type="caution">
    <text evidence="3">The sequence shown here is derived from an EMBL/GenBank/DDBJ whole genome shotgun (WGS) entry which is preliminary data.</text>
</comment>
<dbReference type="EC" id="2.1.1.-" evidence="3"/>
<evidence type="ECO:0000259" key="1">
    <source>
        <dbReference type="Pfam" id="PF18096"/>
    </source>
</evidence>
<organism evidence="3 4">
    <name type="scientific">Microcosmobacter mediterraneus</name>
    <dbReference type="NCBI Taxonomy" id="3075607"/>
    <lineage>
        <taxon>Bacteria</taxon>
        <taxon>Pseudomonadati</taxon>
        <taxon>Bacteroidota</taxon>
        <taxon>Flavobacteriia</taxon>
        <taxon>Flavobacteriales</taxon>
        <taxon>Flavobacteriaceae</taxon>
        <taxon>Microcosmobacter</taxon>
    </lineage>
</organism>
<feature type="domain" description="PG-1098 ferredoxin-like" evidence="2">
    <location>
        <begin position="279"/>
        <end position="321"/>
    </location>
</feature>
<accession>A0ABU2YMZ3</accession>
<dbReference type="Pfam" id="PF18096">
    <property type="entry name" value="Thump_like"/>
    <property type="match status" value="1"/>
</dbReference>
<dbReference type="EMBL" id="JAVRIA010000006">
    <property type="protein sequence ID" value="MDT0559187.1"/>
    <property type="molecule type" value="Genomic_DNA"/>
</dbReference>
<dbReference type="Proteomes" id="UP001259492">
    <property type="component" value="Unassembled WGS sequence"/>
</dbReference>